<dbReference type="AlphaFoldDB" id="A0A422LWW3"/>
<accession>A0A422LWW3</accession>
<evidence type="ECO:0000313" key="2">
    <source>
        <dbReference type="Proteomes" id="UP000284716"/>
    </source>
</evidence>
<sequence>MTNSSVGFPQFYQIQQILDRFLEYFSAHDVALVKGHFMISTSREAKRFTHLHMCNFIIANIAGNLDYV</sequence>
<proteinExistence type="predicted"/>
<dbReference type="EMBL" id="LKFS01000114">
    <property type="protein sequence ID" value="RND78592.1"/>
    <property type="molecule type" value="Genomic_DNA"/>
</dbReference>
<name>A0A422LWW3_LACPA</name>
<dbReference type="Proteomes" id="UP000284716">
    <property type="component" value="Unassembled WGS sequence"/>
</dbReference>
<gene>
    <name evidence="1" type="ORF">FAM18157_02860</name>
</gene>
<protein>
    <submittedName>
        <fullName evidence="1">Uncharacterized protein</fullName>
    </submittedName>
</protein>
<reference evidence="1 2" key="1">
    <citation type="journal article" date="2018" name="Front. Microbiol.">
        <title>Conversion of Methionine to Cysteine in Lactobacillus paracasei Depends on the Highly Mobile cysK-ctl-cysE Gene Cluster.</title>
        <authorList>
            <person name="Wuthrich D."/>
            <person name="Irmler S."/>
            <person name="Berthoud H."/>
            <person name="Guggenbuhl B."/>
            <person name="Eugster E."/>
            <person name="Bruggmann R."/>
        </authorList>
    </citation>
    <scope>NUCLEOTIDE SEQUENCE [LARGE SCALE GENOMIC DNA]</scope>
    <source>
        <strain evidence="1 2">FAM18157</strain>
    </source>
</reference>
<comment type="caution">
    <text evidence="1">The sequence shown here is derived from an EMBL/GenBank/DDBJ whole genome shotgun (WGS) entry which is preliminary data.</text>
</comment>
<organism evidence="1 2">
    <name type="scientific">Lacticaseibacillus paracasei</name>
    <name type="common">Lactobacillus paracasei</name>
    <dbReference type="NCBI Taxonomy" id="1597"/>
    <lineage>
        <taxon>Bacteria</taxon>
        <taxon>Bacillati</taxon>
        <taxon>Bacillota</taxon>
        <taxon>Bacilli</taxon>
        <taxon>Lactobacillales</taxon>
        <taxon>Lactobacillaceae</taxon>
        <taxon>Lacticaseibacillus</taxon>
    </lineage>
</organism>
<evidence type="ECO:0000313" key="1">
    <source>
        <dbReference type="EMBL" id="RND78592.1"/>
    </source>
</evidence>